<evidence type="ECO:0000313" key="2">
    <source>
        <dbReference type="EMBL" id="OGK41156.1"/>
    </source>
</evidence>
<organism evidence="2 3">
    <name type="scientific">Candidatus Roizmanbacteria bacterium RIFCSPLOWO2_01_FULL_35_13</name>
    <dbReference type="NCBI Taxonomy" id="1802055"/>
    <lineage>
        <taxon>Bacteria</taxon>
        <taxon>Candidatus Roizmaniibacteriota</taxon>
    </lineage>
</organism>
<dbReference type="Gene3D" id="3.40.50.300">
    <property type="entry name" value="P-loop containing nucleotide triphosphate hydrolases"/>
    <property type="match status" value="1"/>
</dbReference>
<dbReference type="InterPro" id="IPR003593">
    <property type="entry name" value="AAA+_ATPase"/>
</dbReference>
<name>A0A1F7ICT3_9BACT</name>
<dbReference type="AlphaFoldDB" id="A0A1F7ICT3"/>
<proteinExistence type="predicted"/>
<dbReference type="Pfam" id="PF13173">
    <property type="entry name" value="AAA_14"/>
    <property type="match status" value="1"/>
</dbReference>
<dbReference type="SUPFAM" id="SSF52540">
    <property type="entry name" value="P-loop containing nucleoside triphosphate hydrolases"/>
    <property type="match status" value="1"/>
</dbReference>
<dbReference type="STRING" id="1802055.A3A74_02325"/>
<gene>
    <name evidence="2" type="ORF">A3A74_02325</name>
</gene>
<dbReference type="PANTHER" id="PTHR43566:SF1">
    <property type="entry name" value="AAA+ ATPASE DOMAIN-CONTAINING PROTEIN"/>
    <property type="match status" value="1"/>
</dbReference>
<accession>A0A1F7ICT3</accession>
<dbReference type="Pfam" id="PF13635">
    <property type="entry name" value="DUF4143"/>
    <property type="match status" value="1"/>
</dbReference>
<dbReference type="EMBL" id="MGAF01000022">
    <property type="protein sequence ID" value="OGK41156.1"/>
    <property type="molecule type" value="Genomic_DNA"/>
</dbReference>
<comment type="caution">
    <text evidence="2">The sequence shown here is derived from an EMBL/GenBank/DDBJ whole genome shotgun (WGS) entry which is preliminary data.</text>
</comment>
<sequence length="417" mass="49429">MIDNFPDDLKPRKILRQIIRFLDEKEIILLYGMRQTGKTHLLYLIANYFIKNKKVDKKQIVYFDLENIADFEKLEKLKDFNDLITILKKDIQVDFTKKVYVFIDEIQYLTSPSSFLKYLYDHHKEKIKFIVTGSSSLEIKKKFTDALTGRVFRFELEPLSYEEFLNFKKLLPSKRTFSDFVIYGGFPAVSLKKDNQIRERLLKEIYSLYIRRDIRDLGNIEDVISFNKLGGVLAAQIGGLLSDVNLANVVAISRPTIRNYLFLLENTFVVYLLLPFFTNPKKEITKMPKVYFNDTGIRNAVLNNFTVLDKRIDMGALVENTVFAEFKKKTIEKIHFWRSDRKQEVDFIIKNKNQLIPIEVKYQSMRKVIVPSNLAYFIKKYKSERAYVLTKELEDMIYLDKTQVIFYPCWKLNRIKF</sequence>
<reference evidence="2 3" key="1">
    <citation type="journal article" date="2016" name="Nat. Commun.">
        <title>Thousands of microbial genomes shed light on interconnected biogeochemical processes in an aquifer system.</title>
        <authorList>
            <person name="Anantharaman K."/>
            <person name="Brown C.T."/>
            <person name="Hug L.A."/>
            <person name="Sharon I."/>
            <person name="Castelle C.J."/>
            <person name="Probst A.J."/>
            <person name="Thomas B.C."/>
            <person name="Singh A."/>
            <person name="Wilkins M.J."/>
            <person name="Karaoz U."/>
            <person name="Brodie E.L."/>
            <person name="Williams K.H."/>
            <person name="Hubbard S.S."/>
            <person name="Banfield J.F."/>
        </authorList>
    </citation>
    <scope>NUCLEOTIDE SEQUENCE [LARGE SCALE GENOMIC DNA]</scope>
</reference>
<evidence type="ECO:0000259" key="1">
    <source>
        <dbReference type="SMART" id="SM00382"/>
    </source>
</evidence>
<dbReference type="InterPro" id="IPR027417">
    <property type="entry name" value="P-loop_NTPase"/>
</dbReference>
<feature type="domain" description="AAA+ ATPase" evidence="1">
    <location>
        <begin position="24"/>
        <end position="162"/>
    </location>
</feature>
<protein>
    <recommendedName>
        <fullName evidence="1">AAA+ ATPase domain-containing protein</fullName>
    </recommendedName>
</protein>
<dbReference type="SMART" id="SM00382">
    <property type="entry name" value="AAA"/>
    <property type="match status" value="1"/>
</dbReference>
<dbReference type="InterPro" id="IPR041682">
    <property type="entry name" value="AAA_14"/>
</dbReference>
<dbReference type="Proteomes" id="UP000179270">
    <property type="component" value="Unassembled WGS sequence"/>
</dbReference>
<dbReference type="InterPro" id="IPR025420">
    <property type="entry name" value="DUF4143"/>
</dbReference>
<dbReference type="PANTHER" id="PTHR43566">
    <property type="entry name" value="CONSERVED PROTEIN"/>
    <property type="match status" value="1"/>
</dbReference>
<evidence type="ECO:0000313" key="3">
    <source>
        <dbReference type="Proteomes" id="UP000179270"/>
    </source>
</evidence>